<feature type="region of interest" description="Disordered" evidence="4">
    <location>
        <begin position="1730"/>
        <end position="1749"/>
    </location>
</feature>
<dbReference type="EMBL" id="JAZGUE010000004">
    <property type="protein sequence ID" value="KAL2266837.1"/>
    <property type="molecule type" value="Genomic_DNA"/>
</dbReference>
<dbReference type="PANTHER" id="PTHR24198">
    <property type="entry name" value="ANKYRIN REPEAT AND PROTEIN KINASE DOMAIN-CONTAINING PROTEIN"/>
    <property type="match status" value="1"/>
</dbReference>
<proteinExistence type="predicted"/>
<keyword evidence="8" id="KW-1185">Reference proteome</keyword>
<feature type="repeat" description="ANK" evidence="3">
    <location>
        <begin position="1174"/>
        <end position="1206"/>
    </location>
</feature>
<evidence type="ECO:0000256" key="6">
    <source>
        <dbReference type="SAM" id="SignalP"/>
    </source>
</evidence>
<dbReference type="PROSITE" id="PS50088">
    <property type="entry name" value="ANK_REPEAT"/>
    <property type="match status" value="1"/>
</dbReference>
<dbReference type="PANTHER" id="PTHR24198:SF165">
    <property type="entry name" value="ANKYRIN REPEAT-CONTAINING PROTEIN-RELATED"/>
    <property type="match status" value="1"/>
</dbReference>
<dbReference type="SUPFAM" id="SSF48403">
    <property type="entry name" value="Ankyrin repeat"/>
    <property type="match status" value="2"/>
</dbReference>
<protein>
    <submittedName>
        <fullName evidence="7">Uncharacterized protein</fullName>
    </submittedName>
</protein>
<accession>A0ABR4DB66</accession>
<organism evidence="7 8">
    <name type="scientific">Remersonia thermophila</name>
    <dbReference type="NCBI Taxonomy" id="72144"/>
    <lineage>
        <taxon>Eukaryota</taxon>
        <taxon>Fungi</taxon>
        <taxon>Dikarya</taxon>
        <taxon>Ascomycota</taxon>
        <taxon>Pezizomycotina</taxon>
        <taxon>Sordariomycetes</taxon>
        <taxon>Sordariomycetidae</taxon>
        <taxon>Sordariales</taxon>
        <taxon>Sordariales incertae sedis</taxon>
        <taxon>Remersonia</taxon>
    </lineage>
</organism>
<dbReference type="GeneID" id="98125212"/>
<dbReference type="PROSITE" id="PS50297">
    <property type="entry name" value="ANK_REP_REGION"/>
    <property type="match status" value="1"/>
</dbReference>
<dbReference type="InterPro" id="IPR002110">
    <property type="entry name" value="Ankyrin_rpt"/>
</dbReference>
<evidence type="ECO:0000256" key="2">
    <source>
        <dbReference type="ARBA" id="ARBA00023043"/>
    </source>
</evidence>
<feature type="signal peptide" evidence="6">
    <location>
        <begin position="1"/>
        <end position="16"/>
    </location>
</feature>
<dbReference type="RefSeq" id="XP_070865564.1">
    <property type="nucleotide sequence ID" value="XM_071010568.1"/>
</dbReference>
<feature type="transmembrane region" description="Helical" evidence="5">
    <location>
        <begin position="232"/>
        <end position="251"/>
    </location>
</feature>
<keyword evidence="6" id="KW-0732">Signal</keyword>
<evidence type="ECO:0000256" key="5">
    <source>
        <dbReference type="SAM" id="Phobius"/>
    </source>
</evidence>
<evidence type="ECO:0000256" key="1">
    <source>
        <dbReference type="ARBA" id="ARBA00022737"/>
    </source>
</evidence>
<keyword evidence="2 3" id="KW-0040">ANK repeat</keyword>
<evidence type="ECO:0000313" key="8">
    <source>
        <dbReference type="Proteomes" id="UP001600064"/>
    </source>
</evidence>
<dbReference type="InterPro" id="IPR036770">
    <property type="entry name" value="Ankyrin_rpt-contain_sf"/>
</dbReference>
<sequence length="1749" mass="195226">MLIFLSLALGFPWVAGLSNTEEWADFADNFSTDLAPLISLFGEQVTKQFLSESISIIDCILFGMAPLGILTAVVSVIRLYGKPWLKSLVGRAQEPYSIAQAELCSSTNDDVCELWSNGSICRVFGRPKILEFIYFPMIVDYYNTAESLSHLKTPTCGIYLAREIMKSGDQRQSSTIGYEFLEHSIDNITGRTDNDLELNNHVSKFSPFPNLSLNIKAGRLGSLGGYQPRRRLSLCAALFGILLQGSFFVYATWASFYNPSFYAEDDTPQMWYFVLAMTGTVLLVCGMSFCALLIEKRSIKRHFSPPTNSPNGPPRIHWLQRGNQRVADQQFGCFAYSQEAKRYTTSFLAPVTDEYDIKVLGVPSSIAHKIALVCTLAGFSCQFVGLRGLHGSITLYQLACTLVMAVIRASLRGRRVPPEDNRITGMDSSVCCELDWQALDIVCSELGLQDDSGPDSLNGKSNHQPEWGLVNMFDIDTGLEKSASSQHAKRAINGHWRQISIITAPGKLGCGIVGFVPTSNVLGEEALQVRCIAGAVSFLQAIEGEGKGRQSMYTGPIATNDLDVGFQLPGDLEYNPAVRAMHIRARLAHLTGGITLPAELKWDPELEDVASRLQSALQNAAAYILREVSLEDRSWRKARVLIWSVPCAFSSKYIFPLHFAIHRKRESWFISEDQLVAVMSLWRYTCDWPVPFDLARGRSSTTTFAFHKIFQVVEDQETTASAIRLWVGSDCSLSRSYFKLQPHQSRRKVPYRLSTACFSHQSPWWPQARWEPYQGDDSGERTPPDCQEVPVLGIPSGPTTLLAMMAQDIFASFMYAVASIVGHFGDFEARQVQSLPTETILRSNATSNLVGNIHIDALVRILCQSGLATEEIALMTIVPALFHQGKLPSIDAAVAKLVQEARKMRNDGNFKLAESLLKRLLRSCPSKHHSVVAKALGELYRAATRSPTASDREFGFRGMASLRNPDALIPLGQERLSQDAQTTFASYSNLADFLKRRPRRSRKGREVLDLTVDVVDSLREQIVSPRTFDAQAEILILMEKYDLSRANSSAIQELLLVAISLGYVEVIEELRDTNHHLITELVVLEDTLQRPKQESMFEFIFRHLNVEETWGETGQPPQQSLNTAPQPGLTIGFLALIWAAKQLEEDGSVTSKAEEILRAILDWVYSIHNPTDQHGNTPLMWAIDSGNLTAVEILLDFGVDLQDGEPRCETLLSRAVSKGYLQVGLRLVEEYERRGRPIPEDGLPVALSLVLRLQRHSLIKPLLLKDTNAAMEDPQGITSDEPVRAISADPELVAVIIKHGEPVPRDVLPILLQTAIDFLEPEWIRRLHDLHGEAVLRWCYETRIILSLLKLPSSDEESLPPAHPGPQDRILPVIEALLDIGVDVTMQNALNNALAVQSRVHLFAALLRGRGISPEYLNNHSDTVHGTLFWSLLNDRSWTGTTELRRQYMDALLKAGCDPDEVLDVKHWRATPLQTTCVMFDPGYTNSDGTFSPDHSIEDLSLDLLRAGAAGSVTASMMLRSHLVQDNWAVRPQPPQPLIQSTPLELACLTGKAKVVDALLDIKVDANTYYNRYGEFGLPLHAACLWFGQRRDDERRDVGIIRALLYAGANVHTLSGPCGSALIAATFSLLPEVVKILRQAGARPCETIQAQHGRRDDDGWQFRGLWKTAWAALEPSSKMEELTSCLRKTFARFQTNDIEFYPYRDVDDEQERRMRIREIFMKCCSSCRQQGQEQEESSRGENPFRGASQ</sequence>
<dbReference type="Gene3D" id="1.25.40.20">
    <property type="entry name" value="Ankyrin repeat-containing domain"/>
    <property type="match status" value="2"/>
</dbReference>
<feature type="chain" id="PRO_5045754926" evidence="6">
    <location>
        <begin position="17"/>
        <end position="1749"/>
    </location>
</feature>
<evidence type="ECO:0000256" key="4">
    <source>
        <dbReference type="SAM" id="MobiDB-lite"/>
    </source>
</evidence>
<feature type="transmembrane region" description="Helical" evidence="5">
    <location>
        <begin position="54"/>
        <end position="81"/>
    </location>
</feature>
<keyword evidence="5" id="KW-0472">Membrane</keyword>
<evidence type="ECO:0000313" key="7">
    <source>
        <dbReference type="EMBL" id="KAL2266837.1"/>
    </source>
</evidence>
<keyword evidence="5" id="KW-0812">Transmembrane</keyword>
<evidence type="ECO:0000256" key="3">
    <source>
        <dbReference type="PROSITE-ProRule" id="PRU00023"/>
    </source>
</evidence>
<keyword evidence="5" id="KW-1133">Transmembrane helix</keyword>
<dbReference type="Proteomes" id="UP001600064">
    <property type="component" value="Unassembled WGS sequence"/>
</dbReference>
<comment type="caution">
    <text evidence="7">The sequence shown here is derived from an EMBL/GenBank/DDBJ whole genome shotgun (WGS) entry which is preliminary data.</text>
</comment>
<dbReference type="Pfam" id="PF12796">
    <property type="entry name" value="Ank_2"/>
    <property type="match status" value="1"/>
</dbReference>
<reference evidence="7 8" key="1">
    <citation type="journal article" date="2024" name="Commun. Biol.">
        <title>Comparative genomic analysis of thermophilic fungi reveals convergent evolutionary adaptations and gene losses.</title>
        <authorList>
            <person name="Steindorff A.S."/>
            <person name="Aguilar-Pontes M.V."/>
            <person name="Robinson A.J."/>
            <person name="Andreopoulos B."/>
            <person name="LaButti K."/>
            <person name="Kuo A."/>
            <person name="Mondo S."/>
            <person name="Riley R."/>
            <person name="Otillar R."/>
            <person name="Haridas S."/>
            <person name="Lipzen A."/>
            <person name="Grimwood J."/>
            <person name="Schmutz J."/>
            <person name="Clum A."/>
            <person name="Reid I.D."/>
            <person name="Moisan M.C."/>
            <person name="Butler G."/>
            <person name="Nguyen T.T.M."/>
            <person name="Dewar K."/>
            <person name="Conant G."/>
            <person name="Drula E."/>
            <person name="Henrissat B."/>
            <person name="Hansel C."/>
            <person name="Singer S."/>
            <person name="Hutchinson M.I."/>
            <person name="de Vries R.P."/>
            <person name="Natvig D.O."/>
            <person name="Powell A.J."/>
            <person name="Tsang A."/>
            <person name="Grigoriev I.V."/>
        </authorList>
    </citation>
    <scope>NUCLEOTIDE SEQUENCE [LARGE SCALE GENOMIC DNA]</scope>
    <source>
        <strain evidence="7 8">ATCC 22073</strain>
    </source>
</reference>
<feature type="transmembrane region" description="Helical" evidence="5">
    <location>
        <begin position="271"/>
        <end position="294"/>
    </location>
</feature>
<keyword evidence="1" id="KW-0677">Repeat</keyword>
<gene>
    <name evidence="7" type="ORF">VTJ83DRAFT_4114</name>
</gene>
<dbReference type="SMART" id="SM00248">
    <property type="entry name" value="ANK"/>
    <property type="match status" value="3"/>
</dbReference>
<name>A0ABR4DB66_9PEZI</name>